<dbReference type="PANTHER" id="PTHR33116">
    <property type="entry name" value="REVERSE TRANSCRIPTASE ZINC-BINDING DOMAIN-CONTAINING PROTEIN-RELATED-RELATED"/>
    <property type="match status" value="1"/>
</dbReference>
<accession>A0A833X8P9</accession>
<gene>
    <name evidence="1" type="ORF">F2P56_026360</name>
</gene>
<name>A0A833X8P9_JUGRE</name>
<reference evidence="1" key="1">
    <citation type="submission" date="2015-10" db="EMBL/GenBank/DDBJ databases">
        <authorList>
            <person name="Martinez-Garcia P.J."/>
            <person name="Crepeau M.W."/>
            <person name="Puiu D."/>
            <person name="Gonzalez-Ibeas D."/>
            <person name="Whalen J."/>
            <person name="Stevens K."/>
            <person name="Paul R."/>
            <person name="Butterfield T."/>
            <person name="Britton M."/>
            <person name="Reagan R."/>
            <person name="Chakraborty S."/>
            <person name="Walawage S.L."/>
            <person name="Vasquez-Gross H.A."/>
            <person name="Cardeno C."/>
            <person name="Famula R."/>
            <person name="Pratt K."/>
            <person name="Kuruganti S."/>
            <person name="Aradhya M.K."/>
            <person name="Leslie C.A."/>
            <person name="Dandekar A.M."/>
            <person name="Salzberg S.L."/>
            <person name="Wegrzyn J.L."/>
            <person name="Langley C.H."/>
            <person name="Neale D.B."/>
        </authorList>
    </citation>
    <scope>NUCLEOTIDE SEQUENCE</scope>
    <source>
        <tissue evidence="1">Leaves</tissue>
    </source>
</reference>
<dbReference type="EMBL" id="LIHL02000012">
    <property type="protein sequence ID" value="KAF5451240.1"/>
    <property type="molecule type" value="Genomic_DNA"/>
</dbReference>
<dbReference type="AlphaFoldDB" id="A0A833X8P9"/>
<dbReference type="PANTHER" id="PTHR33116:SF86">
    <property type="entry name" value="REVERSE TRANSCRIPTASE DOMAIN-CONTAINING PROTEIN"/>
    <property type="match status" value="1"/>
</dbReference>
<sequence length="133" mass="15046">DSLLFCLANGVEWAKLISLLDLYERGSGQKLNKDKTSIFFSANTRRETREYIMSMAGIRATSSYEKYLGLPILIGRSRIQAFKGILDRVKARVSNWKNRLLSQVGKEILLKSIIQALPTYCMGVFKLPKALIS</sequence>
<comment type="caution">
    <text evidence="1">The sequence shown here is derived from an EMBL/GenBank/DDBJ whole genome shotgun (WGS) entry which is preliminary data.</text>
</comment>
<reference evidence="1" key="2">
    <citation type="submission" date="2020-03" db="EMBL/GenBank/DDBJ databases">
        <title>Walnut 2.0.</title>
        <authorList>
            <person name="Marrano A."/>
            <person name="Britton M."/>
            <person name="Zimin A.V."/>
            <person name="Zaini P.A."/>
            <person name="Workman R."/>
            <person name="Puiu D."/>
            <person name="Bianco L."/>
            <person name="Allen B.J."/>
            <person name="Troggio M."/>
            <person name="Leslie C.A."/>
            <person name="Timp W."/>
            <person name="Dendekar A."/>
            <person name="Salzberg S.L."/>
            <person name="Neale D.B."/>
        </authorList>
    </citation>
    <scope>NUCLEOTIDE SEQUENCE</scope>
    <source>
        <tissue evidence="1">Leaves</tissue>
    </source>
</reference>
<feature type="non-terminal residue" evidence="1">
    <location>
        <position position="1"/>
    </location>
</feature>
<evidence type="ECO:0000313" key="1">
    <source>
        <dbReference type="EMBL" id="KAF5451240.1"/>
    </source>
</evidence>
<proteinExistence type="predicted"/>
<dbReference type="Proteomes" id="UP000619265">
    <property type="component" value="Unassembled WGS sequence"/>
</dbReference>
<evidence type="ECO:0000313" key="2">
    <source>
        <dbReference type="Proteomes" id="UP000619265"/>
    </source>
</evidence>
<organism evidence="1 2">
    <name type="scientific">Juglans regia</name>
    <name type="common">English walnut</name>
    <dbReference type="NCBI Taxonomy" id="51240"/>
    <lineage>
        <taxon>Eukaryota</taxon>
        <taxon>Viridiplantae</taxon>
        <taxon>Streptophyta</taxon>
        <taxon>Embryophyta</taxon>
        <taxon>Tracheophyta</taxon>
        <taxon>Spermatophyta</taxon>
        <taxon>Magnoliopsida</taxon>
        <taxon>eudicotyledons</taxon>
        <taxon>Gunneridae</taxon>
        <taxon>Pentapetalae</taxon>
        <taxon>rosids</taxon>
        <taxon>fabids</taxon>
        <taxon>Fagales</taxon>
        <taxon>Juglandaceae</taxon>
        <taxon>Juglans</taxon>
    </lineage>
</organism>
<dbReference type="Gramene" id="Jr12_00190_p1">
    <property type="protein sequence ID" value="cds.Jr12_00190_p1"/>
    <property type="gene ID" value="Jr12_00190"/>
</dbReference>
<protein>
    <submittedName>
        <fullName evidence="1">Uncharacterized protein</fullName>
    </submittedName>
</protein>